<keyword evidence="3" id="KW-1003">Cell membrane</keyword>
<dbReference type="PANTHER" id="PTHR30576:SF4">
    <property type="entry name" value="UNDECAPRENYL-PHOSPHATE GALACTOSE PHOSPHOTRANSFERASE"/>
    <property type="match status" value="1"/>
</dbReference>
<keyword evidence="4 10" id="KW-0808">Transferase</keyword>
<keyword evidence="7 8" id="KW-0472">Membrane</keyword>
<evidence type="ECO:0000256" key="5">
    <source>
        <dbReference type="ARBA" id="ARBA00022692"/>
    </source>
</evidence>
<evidence type="ECO:0000256" key="2">
    <source>
        <dbReference type="ARBA" id="ARBA00006464"/>
    </source>
</evidence>
<keyword evidence="6 8" id="KW-1133">Transmembrane helix</keyword>
<dbReference type="Pfam" id="PF02397">
    <property type="entry name" value="Bac_transf"/>
    <property type="match status" value="1"/>
</dbReference>
<dbReference type="EMBL" id="DVMQ01000011">
    <property type="protein sequence ID" value="HIU23961.1"/>
    <property type="molecule type" value="Genomic_DNA"/>
</dbReference>
<reference evidence="10" key="2">
    <citation type="journal article" date="2021" name="PeerJ">
        <title>Extensive microbial diversity within the chicken gut microbiome revealed by metagenomics and culture.</title>
        <authorList>
            <person name="Gilroy R."/>
            <person name="Ravi A."/>
            <person name="Getino M."/>
            <person name="Pursley I."/>
            <person name="Horton D.L."/>
            <person name="Alikhan N.F."/>
            <person name="Baker D."/>
            <person name="Gharbi K."/>
            <person name="Hall N."/>
            <person name="Watson M."/>
            <person name="Adriaenssens E.M."/>
            <person name="Foster-Nyarko E."/>
            <person name="Jarju S."/>
            <person name="Secka A."/>
            <person name="Antonio M."/>
            <person name="Oren A."/>
            <person name="Chaudhuri R.R."/>
            <person name="La Ragione R."/>
            <person name="Hildebrand F."/>
            <person name="Pallen M.J."/>
        </authorList>
    </citation>
    <scope>NUCLEOTIDE SEQUENCE</scope>
    <source>
        <strain evidence="10">ChiHjej12B11-29160</strain>
    </source>
</reference>
<proteinExistence type="inferred from homology"/>
<comment type="caution">
    <text evidence="10">The sequence shown here is derived from an EMBL/GenBank/DDBJ whole genome shotgun (WGS) entry which is preliminary data.</text>
</comment>
<reference evidence="10" key="1">
    <citation type="submission" date="2020-10" db="EMBL/GenBank/DDBJ databases">
        <authorList>
            <person name="Gilroy R."/>
        </authorList>
    </citation>
    <scope>NUCLEOTIDE SEQUENCE</scope>
    <source>
        <strain evidence="10">ChiHjej12B11-29160</strain>
    </source>
</reference>
<evidence type="ECO:0000256" key="6">
    <source>
        <dbReference type="ARBA" id="ARBA00022989"/>
    </source>
</evidence>
<organism evidence="10 11">
    <name type="scientific">Candidatus Coprovicinus avistercoris</name>
    <dbReference type="NCBI Taxonomy" id="2840754"/>
    <lineage>
        <taxon>Bacteria</taxon>
        <taxon>Bacillati</taxon>
        <taxon>Actinomycetota</taxon>
        <taxon>Coriobacteriia</taxon>
        <taxon>Coriobacteriales</taxon>
        <taxon>Coriobacteriaceae</taxon>
        <taxon>Coriobacteriaceae incertae sedis</taxon>
        <taxon>Candidatus Coprovicinus</taxon>
    </lineage>
</organism>
<feature type="domain" description="Bacterial sugar transferase" evidence="9">
    <location>
        <begin position="66"/>
        <end position="256"/>
    </location>
</feature>
<dbReference type="AlphaFoldDB" id="A0A9D1L4T2"/>
<comment type="similarity">
    <text evidence="2">Belongs to the bacterial sugar transferase family.</text>
</comment>
<dbReference type="InterPro" id="IPR003362">
    <property type="entry name" value="Bact_transf"/>
</dbReference>
<keyword evidence="5 8" id="KW-0812">Transmembrane</keyword>
<evidence type="ECO:0000313" key="10">
    <source>
        <dbReference type="EMBL" id="HIU23961.1"/>
    </source>
</evidence>
<evidence type="ECO:0000256" key="8">
    <source>
        <dbReference type="SAM" id="Phobius"/>
    </source>
</evidence>
<dbReference type="PANTHER" id="PTHR30576">
    <property type="entry name" value="COLANIC BIOSYNTHESIS UDP-GLUCOSE LIPID CARRIER TRANSFERASE"/>
    <property type="match status" value="1"/>
</dbReference>
<accession>A0A9D1L4T2</accession>
<evidence type="ECO:0000313" key="11">
    <source>
        <dbReference type="Proteomes" id="UP000824078"/>
    </source>
</evidence>
<comment type="subcellular location">
    <subcellularLocation>
        <location evidence="1">Cell membrane</location>
    </subcellularLocation>
</comment>
<dbReference type="GO" id="GO:0016780">
    <property type="term" value="F:phosphotransferase activity, for other substituted phosphate groups"/>
    <property type="evidence" value="ECO:0007669"/>
    <property type="project" value="TreeGrafter"/>
</dbReference>
<evidence type="ECO:0000256" key="1">
    <source>
        <dbReference type="ARBA" id="ARBA00004236"/>
    </source>
</evidence>
<protein>
    <submittedName>
        <fullName evidence="10">Sugar transferase</fullName>
    </submittedName>
</protein>
<gene>
    <name evidence="10" type="ORF">IAD17_03460</name>
</gene>
<evidence type="ECO:0000256" key="4">
    <source>
        <dbReference type="ARBA" id="ARBA00022679"/>
    </source>
</evidence>
<dbReference type="GO" id="GO:0005886">
    <property type="term" value="C:plasma membrane"/>
    <property type="evidence" value="ECO:0007669"/>
    <property type="project" value="UniProtKB-SubCell"/>
</dbReference>
<evidence type="ECO:0000256" key="3">
    <source>
        <dbReference type="ARBA" id="ARBA00022475"/>
    </source>
</evidence>
<dbReference type="Proteomes" id="UP000824078">
    <property type="component" value="Unassembled WGS sequence"/>
</dbReference>
<sequence length="261" mass="30116">MIFMRDMETRPDNIESCAEMPAASLVPEELPREANEQLEQLHEFADQYEDRGQYRQTAKLAYRVVKRTFNIIFSLCVIVILFIPGLLLCLAIALDTKGSPIYVHERVGYHGRRIGVLKFRSMVSDADDLEKYLSPAQIEEFNREHKLDDDPRVTRLGHFLRKSSIDEFPQFLNVLVGQMNVVGPRPVTAEELVWFGKDVDELLSCHPGITGLWQTLERNDATYQTGVRQEMELTYVRKRCLKMDFDILAKTFGVMVRKTGK</sequence>
<evidence type="ECO:0000259" key="9">
    <source>
        <dbReference type="Pfam" id="PF02397"/>
    </source>
</evidence>
<evidence type="ECO:0000256" key="7">
    <source>
        <dbReference type="ARBA" id="ARBA00023136"/>
    </source>
</evidence>
<feature type="transmembrane region" description="Helical" evidence="8">
    <location>
        <begin position="69"/>
        <end position="94"/>
    </location>
</feature>
<name>A0A9D1L4T2_9ACTN</name>